<dbReference type="Pfam" id="PF08241">
    <property type="entry name" value="Methyltransf_11"/>
    <property type="match status" value="1"/>
</dbReference>
<comment type="similarity">
    <text evidence="1">Belongs to the methyltransferase superfamily.</text>
</comment>
<gene>
    <name evidence="5" type="ORF">HNR02_005311</name>
</gene>
<dbReference type="InterPro" id="IPR013216">
    <property type="entry name" value="Methyltransf_11"/>
</dbReference>
<dbReference type="PANTHER" id="PTHR44942">
    <property type="entry name" value="METHYLTRANSF_11 DOMAIN-CONTAINING PROTEIN"/>
    <property type="match status" value="1"/>
</dbReference>
<dbReference type="Gene3D" id="3.40.50.150">
    <property type="entry name" value="Vaccinia Virus protein VP39"/>
    <property type="match status" value="1"/>
</dbReference>
<evidence type="ECO:0000256" key="2">
    <source>
        <dbReference type="ARBA" id="ARBA00022603"/>
    </source>
</evidence>
<dbReference type="CDD" id="cd02440">
    <property type="entry name" value="AdoMet_MTases"/>
    <property type="match status" value="1"/>
</dbReference>
<dbReference type="GO" id="GO:0008757">
    <property type="term" value="F:S-adenosylmethionine-dependent methyltransferase activity"/>
    <property type="evidence" value="ECO:0007669"/>
    <property type="project" value="InterPro"/>
</dbReference>
<dbReference type="Proteomes" id="UP000549616">
    <property type="component" value="Unassembled WGS sequence"/>
</dbReference>
<evidence type="ECO:0000313" key="6">
    <source>
        <dbReference type="Proteomes" id="UP000549616"/>
    </source>
</evidence>
<dbReference type="InterPro" id="IPR051052">
    <property type="entry name" value="Diverse_substrate_MTase"/>
</dbReference>
<evidence type="ECO:0000256" key="1">
    <source>
        <dbReference type="ARBA" id="ARBA00008361"/>
    </source>
</evidence>
<keyword evidence="3 5" id="KW-0808">Transferase</keyword>
<dbReference type="GO" id="GO:0032259">
    <property type="term" value="P:methylation"/>
    <property type="evidence" value="ECO:0007669"/>
    <property type="project" value="UniProtKB-KW"/>
</dbReference>
<sequence>MPILPHEARRMAESFGTDAALYDRARPPYPQALIDRVTGTDVLDVGCGTGIAARQFQTAGARVLGVEPDARMAGFARGSGVETEVATFEDWDPTGRTFDAVIAAQSWHWVDPVAGLAKVARVLRPGGRFAVFAHAFQAPPEVMEALGAAIRRVVPGSPVNPGAHTDPVETYRAGLATVAGQIRESGAFAEPEQWRFDAERTYSRDEWLDQMSTTGGLTPLPPQQRAEVLTGVGAAIDAIGGGFTVPLTTLAVTALRTAG</sequence>
<evidence type="ECO:0000256" key="3">
    <source>
        <dbReference type="ARBA" id="ARBA00022679"/>
    </source>
</evidence>
<organism evidence="5 6">
    <name type="scientific">Amycolatopsis endophytica</name>
    <dbReference type="NCBI Taxonomy" id="860233"/>
    <lineage>
        <taxon>Bacteria</taxon>
        <taxon>Bacillati</taxon>
        <taxon>Actinomycetota</taxon>
        <taxon>Actinomycetes</taxon>
        <taxon>Pseudonocardiales</taxon>
        <taxon>Pseudonocardiaceae</taxon>
        <taxon>Amycolatopsis</taxon>
    </lineage>
</organism>
<feature type="domain" description="Methyltransferase type 11" evidence="4">
    <location>
        <begin position="43"/>
        <end position="130"/>
    </location>
</feature>
<keyword evidence="6" id="KW-1185">Reference proteome</keyword>
<keyword evidence="2 5" id="KW-0489">Methyltransferase</keyword>
<dbReference type="AlphaFoldDB" id="A0A853BC35"/>
<evidence type="ECO:0000313" key="5">
    <source>
        <dbReference type="EMBL" id="NYI91936.1"/>
    </source>
</evidence>
<reference evidence="5 6" key="1">
    <citation type="submission" date="2020-07" db="EMBL/GenBank/DDBJ databases">
        <title>Sequencing the genomes of 1000 actinobacteria strains.</title>
        <authorList>
            <person name="Klenk H.-P."/>
        </authorList>
    </citation>
    <scope>NUCLEOTIDE SEQUENCE [LARGE SCALE GENOMIC DNA]</scope>
    <source>
        <strain evidence="5 6">DSM 104006</strain>
    </source>
</reference>
<accession>A0A853BC35</accession>
<dbReference type="PANTHER" id="PTHR44942:SF4">
    <property type="entry name" value="METHYLTRANSFERASE TYPE 11 DOMAIN-CONTAINING PROTEIN"/>
    <property type="match status" value="1"/>
</dbReference>
<dbReference type="EMBL" id="JACCFK010000002">
    <property type="protein sequence ID" value="NYI91936.1"/>
    <property type="molecule type" value="Genomic_DNA"/>
</dbReference>
<protein>
    <submittedName>
        <fullName evidence="5">SAM-dependent methyltransferase</fullName>
    </submittedName>
</protein>
<dbReference type="InterPro" id="IPR029063">
    <property type="entry name" value="SAM-dependent_MTases_sf"/>
</dbReference>
<name>A0A853BC35_9PSEU</name>
<comment type="caution">
    <text evidence="5">The sequence shown here is derived from an EMBL/GenBank/DDBJ whole genome shotgun (WGS) entry which is preliminary data.</text>
</comment>
<proteinExistence type="inferred from homology"/>
<evidence type="ECO:0000259" key="4">
    <source>
        <dbReference type="Pfam" id="PF08241"/>
    </source>
</evidence>
<dbReference type="SUPFAM" id="SSF53335">
    <property type="entry name" value="S-adenosyl-L-methionine-dependent methyltransferases"/>
    <property type="match status" value="1"/>
</dbReference>